<dbReference type="InterPro" id="IPR026992">
    <property type="entry name" value="DIOX_N"/>
</dbReference>
<dbReference type="Pfam" id="PF03171">
    <property type="entry name" value="2OG-FeII_Oxy"/>
    <property type="match status" value="1"/>
</dbReference>
<dbReference type="OrthoDB" id="288590at2759"/>
<dbReference type="InterPro" id="IPR050231">
    <property type="entry name" value="Iron_ascorbate_oxido_reductase"/>
</dbReference>
<keyword evidence="1" id="KW-0479">Metal-binding</keyword>
<protein>
    <recommendedName>
        <fullName evidence="2">Fe2OG dioxygenase domain-containing protein</fullName>
    </recommendedName>
</protein>
<dbReference type="Pfam" id="PF14226">
    <property type="entry name" value="DIOX_N"/>
    <property type="match status" value="1"/>
</dbReference>
<reference evidence="3" key="1">
    <citation type="submission" date="2021-03" db="EMBL/GenBank/DDBJ databases">
        <authorList>
            <person name="Bekaert M."/>
        </authorList>
    </citation>
    <scope>NUCLEOTIDE SEQUENCE</scope>
</reference>
<gene>
    <name evidence="3" type="ORF">MEDL_18325</name>
</gene>
<name>A0A8S3R7U4_MYTED</name>
<dbReference type="PROSITE" id="PS51471">
    <property type="entry name" value="FE2OG_OXY"/>
    <property type="match status" value="1"/>
</dbReference>
<dbReference type="EMBL" id="CAJPWZ010000931">
    <property type="protein sequence ID" value="CAG2203790.1"/>
    <property type="molecule type" value="Genomic_DNA"/>
</dbReference>
<keyword evidence="1" id="KW-0560">Oxidoreductase</keyword>
<sequence>MFESAIDKKGKKKDILEVTMTDFHLPIIDLSKSKTHRDELSRQLVNALETVGFLYIDNVEGADFEKMFQCSKWFFDQPNEIKRKVMRNYWNPENTNLYRGYFPVVEDYPNHNECFEFGRDISDDDKDNNPENWFYERTPWPKEDTKFAFKDVYQNQYEAAHTAAMEILRLVARGVGLGEETFVEMFTDKPCSTFRMTHYPPWNDTPSPNAIITDDGKCVTLSQHTDTNFLTLVCTFAYQGLEILGADGSWNPVAPRKNSFVMNIGDLFAKMTNGRFKATIHRVLDIGVDRYSSGFFLEPSYESDVGINLLSKSEDSKHIPEKYGPYMINATKYVKQHYLEYEGLPDFENVREKYYGKNKDELLN</sequence>
<dbReference type="InterPro" id="IPR027443">
    <property type="entry name" value="IPNS-like_sf"/>
</dbReference>
<keyword evidence="4" id="KW-1185">Reference proteome</keyword>
<comment type="caution">
    <text evidence="3">The sequence shown here is derived from an EMBL/GenBank/DDBJ whole genome shotgun (WGS) entry which is preliminary data.</text>
</comment>
<dbReference type="InterPro" id="IPR044861">
    <property type="entry name" value="IPNS-like_FE2OG_OXY"/>
</dbReference>
<evidence type="ECO:0000259" key="2">
    <source>
        <dbReference type="PROSITE" id="PS51471"/>
    </source>
</evidence>
<evidence type="ECO:0000313" key="4">
    <source>
        <dbReference type="Proteomes" id="UP000683360"/>
    </source>
</evidence>
<dbReference type="Gene3D" id="2.60.120.330">
    <property type="entry name" value="B-lactam Antibiotic, Isopenicillin N Synthase, Chain"/>
    <property type="match status" value="1"/>
</dbReference>
<evidence type="ECO:0000256" key="1">
    <source>
        <dbReference type="RuleBase" id="RU003682"/>
    </source>
</evidence>
<dbReference type="PANTHER" id="PTHR47990">
    <property type="entry name" value="2-OXOGLUTARATE (2OG) AND FE(II)-DEPENDENT OXYGENASE SUPERFAMILY PROTEIN-RELATED"/>
    <property type="match status" value="1"/>
</dbReference>
<evidence type="ECO:0000313" key="3">
    <source>
        <dbReference type="EMBL" id="CAG2203790.1"/>
    </source>
</evidence>
<dbReference type="PRINTS" id="PR00682">
    <property type="entry name" value="IPNSYNTHASE"/>
</dbReference>
<feature type="domain" description="Fe2OG dioxygenase" evidence="2">
    <location>
        <begin position="189"/>
        <end position="299"/>
    </location>
</feature>
<proteinExistence type="inferred from homology"/>
<keyword evidence="1" id="KW-0408">Iron</keyword>
<dbReference type="SUPFAM" id="SSF51197">
    <property type="entry name" value="Clavaminate synthase-like"/>
    <property type="match status" value="1"/>
</dbReference>
<comment type="similarity">
    <text evidence="1">Belongs to the iron/ascorbate-dependent oxidoreductase family.</text>
</comment>
<organism evidence="3 4">
    <name type="scientific">Mytilus edulis</name>
    <name type="common">Blue mussel</name>
    <dbReference type="NCBI Taxonomy" id="6550"/>
    <lineage>
        <taxon>Eukaryota</taxon>
        <taxon>Metazoa</taxon>
        <taxon>Spiralia</taxon>
        <taxon>Lophotrochozoa</taxon>
        <taxon>Mollusca</taxon>
        <taxon>Bivalvia</taxon>
        <taxon>Autobranchia</taxon>
        <taxon>Pteriomorphia</taxon>
        <taxon>Mytilida</taxon>
        <taxon>Mytiloidea</taxon>
        <taxon>Mytilidae</taxon>
        <taxon>Mytilinae</taxon>
        <taxon>Mytilus</taxon>
    </lineage>
</organism>
<dbReference type="GO" id="GO:0046872">
    <property type="term" value="F:metal ion binding"/>
    <property type="evidence" value="ECO:0007669"/>
    <property type="project" value="UniProtKB-KW"/>
</dbReference>
<dbReference type="Proteomes" id="UP000683360">
    <property type="component" value="Unassembled WGS sequence"/>
</dbReference>
<accession>A0A8S3R7U4</accession>
<dbReference type="GO" id="GO:0016491">
    <property type="term" value="F:oxidoreductase activity"/>
    <property type="evidence" value="ECO:0007669"/>
    <property type="project" value="UniProtKB-KW"/>
</dbReference>
<dbReference type="AlphaFoldDB" id="A0A8S3R7U4"/>
<dbReference type="InterPro" id="IPR005123">
    <property type="entry name" value="Oxoglu/Fe-dep_dioxygenase_dom"/>
</dbReference>